<dbReference type="InterPro" id="IPR036782">
    <property type="entry name" value="NE0471-like_N"/>
</dbReference>
<dbReference type="SUPFAM" id="SSF143880">
    <property type="entry name" value="NE0471 N-terminal domain-like"/>
    <property type="match status" value="1"/>
</dbReference>
<protein>
    <recommendedName>
        <fullName evidence="2">DUF2442 domain-containing protein</fullName>
    </recommendedName>
</protein>
<dbReference type="Pfam" id="PF10387">
    <property type="entry name" value="DUF2442"/>
    <property type="match status" value="1"/>
</dbReference>
<dbReference type="AlphaFoldDB" id="A0A6J4RX93"/>
<accession>A0A6J4RX93</accession>
<name>A0A6J4RX93_9ACTN</name>
<dbReference type="InterPro" id="IPR018841">
    <property type="entry name" value="DUF2442"/>
</dbReference>
<dbReference type="EMBL" id="CADCVQ010000050">
    <property type="protein sequence ID" value="CAA9483629.1"/>
    <property type="molecule type" value="Genomic_DNA"/>
</dbReference>
<dbReference type="Gene3D" id="3.30.2020.10">
    <property type="entry name" value="NE0471-like N-terminal domain"/>
    <property type="match status" value="1"/>
</dbReference>
<reference evidence="1" key="1">
    <citation type="submission" date="2020-02" db="EMBL/GenBank/DDBJ databases">
        <authorList>
            <person name="Meier V. D."/>
        </authorList>
    </citation>
    <scope>NUCLEOTIDE SEQUENCE</scope>
    <source>
        <strain evidence="1">AVDCRST_MAG67</strain>
    </source>
</reference>
<gene>
    <name evidence="1" type="ORF">AVDCRST_MAG67-1123</name>
</gene>
<sequence length="98" mass="10522">MNPSRTTITQVEPLAGHWLRLTFGDGAVHEVDLADLLQAGGVFGPIRDDRAVFEAVTLDREFGTIVWPGDVDLDPDVLRGDQAAASGAALRRRVVQAA</sequence>
<evidence type="ECO:0008006" key="2">
    <source>
        <dbReference type="Google" id="ProtNLM"/>
    </source>
</evidence>
<organism evidence="1">
    <name type="scientific">uncultured Solirubrobacteraceae bacterium</name>
    <dbReference type="NCBI Taxonomy" id="1162706"/>
    <lineage>
        <taxon>Bacteria</taxon>
        <taxon>Bacillati</taxon>
        <taxon>Actinomycetota</taxon>
        <taxon>Thermoleophilia</taxon>
        <taxon>Solirubrobacterales</taxon>
        <taxon>Solirubrobacteraceae</taxon>
        <taxon>environmental samples</taxon>
    </lineage>
</organism>
<proteinExistence type="predicted"/>
<evidence type="ECO:0000313" key="1">
    <source>
        <dbReference type="EMBL" id="CAA9483629.1"/>
    </source>
</evidence>